<sequence length="202" mass="23333">MFPEPVSGDFNPVLLYYLNIDKKFRFVVQRVGKTVFFIRRENSPTQTIPDVRGYGHAFPEAYTTWDAEKDQVKDAIKSDSAKEDEKSVDQSLSAFNDNSVSSYHLTDKVLTKEIGGGYIPQAAIFDLKTRSIRRKNQGFLGEQLPRLWISQIPNIVLAFNRFGVFEEIQKTDAREMIENWETEEEDNLRRLVALHLRGFLLP</sequence>
<organism evidence="1 2">
    <name type="scientific">Aspergillus leporis</name>
    <dbReference type="NCBI Taxonomy" id="41062"/>
    <lineage>
        <taxon>Eukaryota</taxon>
        <taxon>Fungi</taxon>
        <taxon>Dikarya</taxon>
        <taxon>Ascomycota</taxon>
        <taxon>Pezizomycotina</taxon>
        <taxon>Eurotiomycetes</taxon>
        <taxon>Eurotiomycetidae</taxon>
        <taxon>Eurotiales</taxon>
        <taxon>Aspergillaceae</taxon>
        <taxon>Aspergillus</taxon>
        <taxon>Aspergillus subgen. Circumdati</taxon>
    </lineage>
</organism>
<protein>
    <submittedName>
        <fullName evidence="1">Uncharacterized protein</fullName>
    </submittedName>
</protein>
<dbReference type="EMBL" id="ML732378">
    <property type="protein sequence ID" value="KAB8068694.1"/>
    <property type="molecule type" value="Genomic_DNA"/>
</dbReference>
<dbReference type="AlphaFoldDB" id="A0A5N5WN22"/>
<evidence type="ECO:0000313" key="2">
    <source>
        <dbReference type="Proteomes" id="UP000326565"/>
    </source>
</evidence>
<dbReference type="Proteomes" id="UP000326565">
    <property type="component" value="Unassembled WGS sequence"/>
</dbReference>
<dbReference type="OrthoDB" id="5393654at2759"/>
<evidence type="ECO:0000313" key="1">
    <source>
        <dbReference type="EMBL" id="KAB8068694.1"/>
    </source>
</evidence>
<gene>
    <name evidence="1" type="ORF">BDV29DRAFT_162163</name>
</gene>
<proteinExistence type="predicted"/>
<keyword evidence="2" id="KW-1185">Reference proteome</keyword>
<dbReference type="PANTHER" id="PTHR35179">
    <property type="entry name" value="PROTEIN CBG02620"/>
    <property type="match status" value="1"/>
</dbReference>
<name>A0A5N5WN22_9EURO</name>
<dbReference type="PANTHER" id="PTHR35179:SF2">
    <property type="entry name" value="START DOMAIN-CONTAINING PROTEIN"/>
    <property type="match status" value="1"/>
</dbReference>
<reference evidence="1 2" key="1">
    <citation type="submission" date="2019-04" db="EMBL/GenBank/DDBJ databases">
        <title>Friends and foes A comparative genomics study of 23 Aspergillus species from section Flavi.</title>
        <authorList>
            <consortium name="DOE Joint Genome Institute"/>
            <person name="Kjaerbolling I."/>
            <person name="Vesth T."/>
            <person name="Frisvad J.C."/>
            <person name="Nybo J.L."/>
            <person name="Theobald S."/>
            <person name="Kildgaard S."/>
            <person name="Isbrandt T."/>
            <person name="Kuo A."/>
            <person name="Sato A."/>
            <person name="Lyhne E.K."/>
            <person name="Kogle M.E."/>
            <person name="Wiebenga A."/>
            <person name="Kun R.S."/>
            <person name="Lubbers R.J."/>
            <person name="Makela M.R."/>
            <person name="Barry K."/>
            <person name="Chovatia M."/>
            <person name="Clum A."/>
            <person name="Daum C."/>
            <person name="Haridas S."/>
            <person name="He G."/>
            <person name="LaButti K."/>
            <person name="Lipzen A."/>
            <person name="Mondo S."/>
            <person name="Riley R."/>
            <person name="Salamov A."/>
            <person name="Simmons B.A."/>
            <person name="Magnuson J.K."/>
            <person name="Henrissat B."/>
            <person name="Mortensen U.H."/>
            <person name="Larsen T.O."/>
            <person name="Devries R.P."/>
            <person name="Grigoriev I.V."/>
            <person name="Machida M."/>
            <person name="Baker S.E."/>
            <person name="Andersen M.R."/>
        </authorList>
    </citation>
    <scope>NUCLEOTIDE SEQUENCE [LARGE SCALE GENOMIC DNA]</scope>
    <source>
        <strain evidence="1 2">CBS 151.66</strain>
    </source>
</reference>
<accession>A0A5N5WN22</accession>